<accession>A0AAN1T072</accession>
<dbReference type="EMBL" id="AP019536">
    <property type="protein sequence ID" value="BBI98969.1"/>
    <property type="molecule type" value="Genomic_DNA"/>
</dbReference>
<gene>
    <name evidence="2" type="ORF">FGKAn22_06620</name>
</gene>
<organism evidence="2 3">
    <name type="scientific">Ferrigenium kumadai</name>
    <dbReference type="NCBI Taxonomy" id="1682490"/>
    <lineage>
        <taxon>Bacteria</taxon>
        <taxon>Pseudomonadati</taxon>
        <taxon>Pseudomonadota</taxon>
        <taxon>Betaproteobacteria</taxon>
        <taxon>Nitrosomonadales</taxon>
        <taxon>Gallionellaceae</taxon>
        <taxon>Ferrigenium</taxon>
    </lineage>
</organism>
<name>A0AAN1T072_9PROT</name>
<dbReference type="Pfam" id="PF25559">
    <property type="entry name" value="DUF7931"/>
    <property type="match status" value="1"/>
</dbReference>
<keyword evidence="3" id="KW-1185">Reference proteome</keyword>
<proteinExistence type="predicted"/>
<reference evidence="2 3" key="1">
    <citation type="submission" date="2019-03" db="EMBL/GenBank/DDBJ databases">
        <title>Complete genome sequence of Ferrigenium kumadai strain An22, a microaerophilic iron-oxidizing bacterium isolated from a paddy field soil.</title>
        <authorList>
            <person name="Watanabe T."/>
            <person name="Asakawa S."/>
        </authorList>
    </citation>
    <scope>NUCLEOTIDE SEQUENCE [LARGE SCALE GENOMIC DNA]</scope>
    <source>
        <strain evidence="2 3">An22</strain>
    </source>
</reference>
<evidence type="ECO:0000259" key="1">
    <source>
        <dbReference type="Pfam" id="PF25559"/>
    </source>
</evidence>
<dbReference type="Proteomes" id="UP001319121">
    <property type="component" value="Chromosome"/>
</dbReference>
<dbReference type="KEGG" id="fku:FGKAn22_06620"/>
<dbReference type="RefSeq" id="WP_212786572.1">
    <property type="nucleotide sequence ID" value="NZ_AP019536.1"/>
</dbReference>
<feature type="domain" description="DUF7931" evidence="1">
    <location>
        <begin position="21"/>
        <end position="155"/>
    </location>
</feature>
<dbReference type="InterPro" id="IPR057691">
    <property type="entry name" value="DUF7931"/>
</dbReference>
<evidence type="ECO:0000313" key="3">
    <source>
        <dbReference type="Proteomes" id="UP001319121"/>
    </source>
</evidence>
<sequence length="163" mass="18571">MSEGTLQHNKLDGIADYTGALDGLCKLAEHNLYLFEKNYDGLGFNSEARYETLRRFLLASPNNRLYVLAHDTRYLSTLCPRMTMLLRQFGGSMFIHQTPPHLQQISEPFAVADDSHYVRRFHFDDPRGILALNDPENARALKSRFLEIWEASHSAVSATKLGL</sequence>
<dbReference type="AlphaFoldDB" id="A0AAN1T072"/>
<protein>
    <recommendedName>
        <fullName evidence="1">DUF7931 domain-containing protein</fullName>
    </recommendedName>
</protein>
<evidence type="ECO:0000313" key="2">
    <source>
        <dbReference type="EMBL" id="BBI98969.1"/>
    </source>
</evidence>